<evidence type="ECO:0000259" key="4">
    <source>
        <dbReference type="Pfam" id="PF10680"/>
    </source>
</evidence>
<evidence type="ECO:0000256" key="1">
    <source>
        <dbReference type="ARBA" id="ARBA00004123"/>
    </source>
</evidence>
<feature type="region of interest" description="Disordered" evidence="3">
    <location>
        <begin position="512"/>
        <end position="544"/>
    </location>
</feature>
<dbReference type="STRING" id="1849047.A0A3D8S8Q5"/>
<dbReference type="InterPro" id="IPR000637">
    <property type="entry name" value="HMGI/Y_DNA-bd_CS"/>
</dbReference>
<name>A0A3D8S8Q5_9HELO</name>
<feature type="compositionally biased region" description="Acidic residues" evidence="3">
    <location>
        <begin position="660"/>
        <end position="669"/>
    </location>
</feature>
<feature type="region of interest" description="Disordered" evidence="3">
    <location>
        <begin position="190"/>
        <end position="270"/>
    </location>
</feature>
<keyword evidence="6" id="KW-1185">Reference proteome</keyword>
<feature type="region of interest" description="Disordered" evidence="3">
    <location>
        <begin position="612"/>
        <end position="669"/>
    </location>
</feature>
<dbReference type="GO" id="GO:0005634">
    <property type="term" value="C:nucleus"/>
    <property type="evidence" value="ECO:0007669"/>
    <property type="project" value="UniProtKB-SubCell"/>
</dbReference>
<protein>
    <recommendedName>
        <fullName evidence="4">Rrn9 domain-containing protein</fullName>
    </recommendedName>
</protein>
<feature type="compositionally biased region" description="Basic and acidic residues" evidence="3">
    <location>
        <begin position="344"/>
        <end position="361"/>
    </location>
</feature>
<feature type="compositionally biased region" description="Basic and acidic residues" evidence="3">
    <location>
        <begin position="630"/>
        <end position="643"/>
    </location>
</feature>
<proteinExistence type="predicted"/>
<dbReference type="AlphaFoldDB" id="A0A3D8S8Q5"/>
<dbReference type="InterPro" id="IPR019622">
    <property type="entry name" value="Rrn9_dom"/>
</dbReference>
<gene>
    <name evidence="5" type="ORF">BP6252_03633</name>
</gene>
<feature type="region of interest" description="Disordered" evidence="3">
    <location>
        <begin position="25"/>
        <end position="51"/>
    </location>
</feature>
<feature type="compositionally biased region" description="Basic and acidic residues" evidence="3">
    <location>
        <begin position="404"/>
        <end position="429"/>
    </location>
</feature>
<sequence>MCKEGGQAISTRLKNVNLDITMSDSEYSQETENEDPARPNRYNGPPSTWQSLTSQERGLASTLTQLRNQDLSIHLYNAHALKVRAREFETTLKSESERSSFVEGSQLESERAYTAPRSWTAWPLPADIVPRENESVGPVSKDEQFTLRRRDLPFPSRGLEDILLGVALKFAKETFDQREWNEEDDDLMHDENVHHGNAEGRATSLNNPPKSGNKLGGKQINSVPKFSGLGDSAELDGDQVTVDRPLKQSSEAAPDKVLMRPVVSADDERSGEILRPSIRHTLSKLDEVLMALHHARKTCHEYSSNPTGSKRGRPGGSPSGSETDTAETPARRPRGRPRNLQSLPDRENMDRATHENPEQWRAKPTSIGRPRKQYEKMPGETEQDYLIRVARLQKKPLPSFAPVREIKAPELSREPPRKTPRKNLDPERARSRRNTHLRPRDWSEVLGSAALVGFSPEVIAKATQRCANLFGESMTMRTLIQAPVLSTDSSILDHYTPQAIPDLGLAAETIELSSESSETDSNTDGSASESSMQDSGRRRVLAKPRGIAPRTQSCFCPIEECPRSKKGFAKERSLKRHMKGSHKMNPQQISDILFGGRDEMSGAVHTDGFLKPVLDKKTTRGKDKGHRKEGRWVRGTKADEFKGGNETSESSESESLKSEDVDDDSSASL</sequence>
<feature type="region of interest" description="Disordered" evidence="3">
    <location>
        <begin position="400"/>
        <end position="436"/>
    </location>
</feature>
<evidence type="ECO:0000256" key="2">
    <source>
        <dbReference type="ARBA" id="ARBA00023242"/>
    </source>
</evidence>
<dbReference type="OrthoDB" id="5412288at2759"/>
<feature type="region of interest" description="Disordered" evidence="3">
    <location>
        <begin position="298"/>
        <end position="379"/>
    </location>
</feature>
<dbReference type="EMBL" id="PDLM01000003">
    <property type="protein sequence ID" value="RDW82521.1"/>
    <property type="molecule type" value="Genomic_DNA"/>
</dbReference>
<organism evidence="5 6">
    <name type="scientific">Coleophoma cylindrospora</name>
    <dbReference type="NCBI Taxonomy" id="1849047"/>
    <lineage>
        <taxon>Eukaryota</taxon>
        <taxon>Fungi</taxon>
        <taxon>Dikarya</taxon>
        <taxon>Ascomycota</taxon>
        <taxon>Pezizomycotina</taxon>
        <taxon>Leotiomycetes</taxon>
        <taxon>Helotiales</taxon>
        <taxon>Dermateaceae</taxon>
        <taxon>Coleophoma</taxon>
    </lineage>
</organism>
<feature type="compositionally biased region" description="Basic and acidic residues" evidence="3">
    <location>
        <begin position="613"/>
        <end position="622"/>
    </location>
</feature>
<accession>A0A3D8S8Q5</accession>
<dbReference type="Pfam" id="PF10680">
    <property type="entry name" value="RRN9"/>
    <property type="match status" value="1"/>
</dbReference>
<reference evidence="5 6" key="1">
    <citation type="journal article" date="2018" name="IMA Fungus">
        <title>IMA Genome-F 9: Draft genome sequence of Annulohypoxylon stygium, Aspergillus mulundensis, Berkeleyomyces basicola (syn. Thielaviopsis basicola), Ceratocystis smalleyi, two Cercospora beticola strains, Coleophoma cylindrospora, Fusarium fracticaudum, Phialophora cf. hyalina, and Morchella septimelata.</title>
        <authorList>
            <person name="Wingfield B.D."/>
            <person name="Bills G.F."/>
            <person name="Dong Y."/>
            <person name="Huang W."/>
            <person name="Nel W.J."/>
            <person name="Swalarsk-Parry B.S."/>
            <person name="Vaghefi N."/>
            <person name="Wilken P.M."/>
            <person name="An Z."/>
            <person name="de Beer Z.W."/>
            <person name="De Vos L."/>
            <person name="Chen L."/>
            <person name="Duong T.A."/>
            <person name="Gao Y."/>
            <person name="Hammerbacher A."/>
            <person name="Kikkert J.R."/>
            <person name="Li Y."/>
            <person name="Li H."/>
            <person name="Li K."/>
            <person name="Li Q."/>
            <person name="Liu X."/>
            <person name="Ma X."/>
            <person name="Naidoo K."/>
            <person name="Pethybridge S.J."/>
            <person name="Sun J."/>
            <person name="Steenkamp E.T."/>
            <person name="van der Nest M.A."/>
            <person name="van Wyk S."/>
            <person name="Wingfield M.J."/>
            <person name="Xiong C."/>
            <person name="Yue Q."/>
            <person name="Zhang X."/>
        </authorList>
    </citation>
    <scope>NUCLEOTIDE SEQUENCE [LARGE SCALE GENOMIC DNA]</scope>
    <source>
        <strain evidence="5 6">BP6252</strain>
    </source>
</reference>
<evidence type="ECO:0000313" key="5">
    <source>
        <dbReference type="EMBL" id="RDW82521.1"/>
    </source>
</evidence>
<dbReference type="Proteomes" id="UP000256645">
    <property type="component" value="Unassembled WGS sequence"/>
</dbReference>
<dbReference type="GO" id="GO:0006355">
    <property type="term" value="P:regulation of DNA-templated transcription"/>
    <property type="evidence" value="ECO:0007669"/>
    <property type="project" value="InterPro"/>
</dbReference>
<feature type="domain" description="Rrn9" evidence="4">
    <location>
        <begin position="63"/>
        <end position="136"/>
    </location>
</feature>
<keyword evidence="2" id="KW-0539">Nucleus</keyword>
<comment type="caution">
    <text evidence="5">The sequence shown here is derived from an EMBL/GenBank/DDBJ whole genome shotgun (WGS) entry which is preliminary data.</text>
</comment>
<comment type="subcellular location">
    <subcellularLocation>
        <location evidence="1">Nucleus</location>
    </subcellularLocation>
</comment>
<dbReference type="PROSITE" id="PS00354">
    <property type="entry name" value="HMGI_Y"/>
    <property type="match status" value="1"/>
</dbReference>
<evidence type="ECO:0000313" key="6">
    <source>
        <dbReference type="Proteomes" id="UP000256645"/>
    </source>
</evidence>
<feature type="compositionally biased region" description="Polar residues" evidence="3">
    <location>
        <begin position="520"/>
        <end position="534"/>
    </location>
</feature>
<evidence type="ECO:0000256" key="3">
    <source>
        <dbReference type="SAM" id="MobiDB-lite"/>
    </source>
</evidence>